<accession>A0ABX7IKK9</accession>
<keyword evidence="4" id="KW-1185">Reference proteome</keyword>
<evidence type="ECO:0000313" key="4">
    <source>
        <dbReference type="Proteomes" id="UP000602653"/>
    </source>
</evidence>
<name>A0ABX7IKK9_9ACTO</name>
<dbReference type="Proteomes" id="UP000602653">
    <property type="component" value="Chromosome"/>
</dbReference>
<evidence type="ECO:0000313" key="3">
    <source>
        <dbReference type="EMBL" id="QRV03069.1"/>
    </source>
</evidence>
<dbReference type="InterPro" id="IPR050922">
    <property type="entry name" value="LytR/CpsA/Psr_CW_biosynth"/>
</dbReference>
<evidence type="ECO:0000256" key="1">
    <source>
        <dbReference type="ARBA" id="ARBA00006068"/>
    </source>
</evidence>
<dbReference type="PANTHER" id="PTHR33392">
    <property type="entry name" value="POLYISOPRENYL-TEICHOIC ACID--PEPTIDOGLYCAN TEICHOIC ACID TRANSFERASE TAGU"/>
    <property type="match status" value="1"/>
</dbReference>
<reference evidence="3 4" key="1">
    <citation type="submission" date="2021-02" db="EMBL/GenBank/DDBJ databases">
        <title>Complete Genome Sequence of Arcanobacterium phocisimile strain DSM 26142T from a harbour seal.</title>
        <authorList>
            <person name="Borowiak M."/>
            <person name="Alssahen M."/>
            <person name="Malorny B."/>
            <person name="Laemmler C."/>
            <person name="Siebert U."/>
            <person name="Ploetz M."/>
            <person name="Abdulmawjood A."/>
        </authorList>
    </citation>
    <scope>NUCLEOTIDE SEQUENCE [LARGE SCALE GENOMIC DNA]</scope>
    <source>
        <strain evidence="3 4">DSM 26142</strain>
    </source>
</reference>
<evidence type="ECO:0000259" key="2">
    <source>
        <dbReference type="Pfam" id="PF03816"/>
    </source>
</evidence>
<organism evidence="3 4">
    <name type="scientific">Arcanobacterium phocisimile</name>
    <dbReference type="NCBI Taxonomy" id="1302235"/>
    <lineage>
        <taxon>Bacteria</taxon>
        <taxon>Bacillati</taxon>
        <taxon>Actinomycetota</taxon>
        <taxon>Actinomycetes</taxon>
        <taxon>Actinomycetales</taxon>
        <taxon>Actinomycetaceae</taxon>
        <taxon>Arcanobacterium</taxon>
    </lineage>
</organism>
<feature type="domain" description="Cell envelope-related transcriptional attenuator" evidence="2">
    <location>
        <begin position="38"/>
        <end position="181"/>
    </location>
</feature>
<proteinExistence type="inferred from homology"/>
<comment type="similarity">
    <text evidence="1">Belongs to the LytR/CpsA/Psr (LCP) family.</text>
</comment>
<dbReference type="Pfam" id="PF03816">
    <property type="entry name" value="LytR_cpsA_psr"/>
    <property type="match status" value="1"/>
</dbReference>
<protein>
    <submittedName>
        <fullName evidence="3">LCP family protein</fullName>
    </submittedName>
</protein>
<dbReference type="PANTHER" id="PTHR33392:SF6">
    <property type="entry name" value="POLYISOPRENYL-TEICHOIC ACID--PEPTIDOGLYCAN TEICHOIC ACID TRANSFERASE TAGU"/>
    <property type="match status" value="1"/>
</dbReference>
<dbReference type="Gene3D" id="3.40.630.190">
    <property type="entry name" value="LCP protein"/>
    <property type="match status" value="1"/>
</dbReference>
<dbReference type="NCBIfam" id="TIGR00350">
    <property type="entry name" value="lytR_cpsA_psr"/>
    <property type="match status" value="1"/>
</dbReference>
<dbReference type="EMBL" id="CP070228">
    <property type="protein sequence ID" value="QRV03069.1"/>
    <property type="molecule type" value="Genomic_DNA"/>
</dbReference>
<dbReference type="InterPro" id="IPR004474">
    <property type="entry name" value="LytR_CpsA_psr"/>
</dbReference>
<sequence>MSRTSALTGRPPTPGTTYLIVGSDERGGVVDDPTEGHRADTIMVLHVPDSGTTSLTSIPRDSLVDYPDGDAGKINASFNIDGAHSLVATVENLSGLTVDHYVQIGMDGVKQLTDAVGGVNLCLDYDVDDPYSTLVWEAGCHDVDGTTALAFSRMRYQDPLGDIGRTARQRQVVSKIISKAASTSTFFNPGKQRQLVESAAAVLTADTSDSLLDVAWAGLALRNAMGPDGLMGAPPISSLNYVGYDGASYVLLDEDTIDNFWAEVRDGTVTNDSFASF</sequence>
<gene>
    <name evidence="3" type="ORF">JTE88_07240</name>
</gene>